<dbReference type="Gene3D" id="3.30.200.20">
    <property type="entry name" value="Phosphorylase Kinase, domain 1"/>
    <property type="match status" value="1"/>
</dbReference>
<dbReference type="InterPro" id="IPR000719">
    <property type="entry name" value="Prot_kinase_dom"/>
</dbReference>
<keyword evidence="7 8" id="KW-0067">ATP-binding</keyword>
<dbReference type="SUPFAM" id="SSF56112">
    <property type="entry name" value="Protein kinase-like (PK-like)"/>
    <property type="match status" value="1"/>
</dbReference>
<dbReference type="Pfam" id="PF00069">
    <property type="entry name" value="Pkinase"/>
    <property type="match status" value="1"/>
</dbReference>
<comment type="subcellular location">
    <subcellularLocation>
        <location evidence="1">Cytoplasm</location>
    </subcellularLocation>
</comment>
<name>A0AAE0VYQ8_9BIVA</name>
<dbReference type="GO" id="GO:0004674">
    <property type="term" value="F:protein serine/threonine kinase activity"/>
    <property type="evidence" value="ECO:0007669"/>
    <property type="project" value="UniProtKB-KW"/>
</dbReference>
<dbReference type="InterPro" id="IPR011009">
    <property type="entry name" value="Kinase-like_dom_sf"/>
</dbReference>
<keyword evidence="2" id="KW-0963">Cytoplasm</keyword>
<dbReference type="SMART" id="SM00220">
    <property type="entry name" value="S_TKc"/>
    <property type="match status" value="1"/>
</dbReference>
<reference evidence="11" key="1">
    <citation type="journal article" date="2021" name="Genome Biol. Evol.">
        <title>A High-Quality Reference Genome for a Parasitic Bivalve with Doubly Uniparental Inheritance (Bivalvia: Unionida).</title>
        <authorList>
            <person name="Smith C.H."/>
        </authorList>
    </citation>
    <scope>NUCLEOTIDE SEQUENCE</scope>
    <source>
        <strain evidence="11">CHS0354</strain>
    </source>
</reference>
<dbReference type="PROSITE" id="PS00107">
    <property type="entry name" value="PROTEIN_KINASE_ATP"/>
    <property type="match status" value="1"/>
</dbReference>
<dbReference type="GO" id="GO:0045089">
    <property type="term" value="P:positive regulation of innate immune response"/>
    <property type="evidence" value="ECO:0007669"/>
    <property type="project" value="UniProtKB-ARBA"/>
</dbReference>
<evidence type="ECO:0000256" key="5">
    <source>
        <dbReference type="ARBA" id="ARBA00022741"/>
    </source>
</evidence>
<evidence type="ECO:0000256" key="6">
    <source>
        <dbReference type="ARBA" id="ARBA00022777"/>
    </source>
</evidence>
<dbReference type="GO" id="GO:0005524">
    <property type="term" value="F:ATP binding"/>
    <property type="evidence" value="ECO:0007669"/>
    <property type="project" value="UniProtKB-UniRule"/>
</dbReference>
<dbReference type="Gene3D" id="1.10.510.10">
    <property type="entry name" value="Transferase(Phosphotransferase) domain 1"/>
    <property type="match status" value="1"/>
</dbReference>
<dbReference type="GO" id="GO:0009967">
    <property type="term" value="P:positive regulation of signal transduction"/>
    <property type="evidence" value="ECO:0007669"/>
    <property type="project" value="UniProtKB-ARBA"/>
</dbReference>
<dbReference type="Proteomes" id="UP001195483">
    <property type="component" value="Unassembled WGS sequence"/>
</dbReference>
<dbReference type="InterPro" id="IPR017441">
    <property type="entry name" value="Protein_kinase_ATP_BS"/>
</dbReference>
<gene>
    <name evidence="11" type="ORF">CHS0354_009560</name>
</gene>
<evidence type="ECO:0000259" key="10">
    <source>
        <dbReference type="PROSITE" id="PS50011"/>
    </source>
</evidence>
<feature type="domain" description="Protein kinase" evidence="10">
    <location>
        <begin position="20"/>
        <end position="326"/>
    </location>
</feature>
<dbReference type="InterPro" id="IPR051180">
    <property type="entry name" value="IKK"/>
</dbReference>
<dbReference type="AlphaFoldDB" id="A0AAE0VYQ8"/>
<dbReference type="Gene3D" id="3.10.20.90">
    <property type="entry name" value="Phosphatidylinositol 3-kinase Catalytic Subunit, Chain A, domain 1"/>
    <property type="match status" value="1"/>
</dbReference>
<reference evidence="11" key="2">
    <citation type="journal article" date="2021" name="Genome Biol. Evol.">
        <title>Developing a high-quality reference genome for a parasitic bivalve with doubly uniparental inheritance (Bivalvia: Unionida).</title>
        <authorList>
            <person name="Smith C.H."/>
        </authorList>
    </citation>
    <scope>NUCLEOTIDE SEQUENCE</scope>
    <source>
        <strain evidence="11">CHS0354</strain>
        <tissue evidence="11">Mantle</tissue>
    </source>
</reference>
<organism evidence="11 12">
    <name type="scientific">Potamilus streckersoni</name>
    <dbReference type="NCBI Taxonomy" id="2493646"/>
    <lineage>
        <taxon>Eukaryota</taxon>
        <taxon>Metazoa</taxon>
        <taxon>Spiralia</taxon>
        <taxon>Lophotrochozoa</taxon>
        <taxon>Mollusca</taxon>
        <taxon>Bivalvia</taxon>
        <taxon>Autobranchia</taxon>
        <taxon>Heteroconchia</taxon>
        <taxon>Palaeoheterodonta</taxon>
        <taxon>Unionida</taxon>
        <taxon>Unionoidea</taxon>
        <taxon>Unionidae</taxon>
        <taxon>Ambleminae</taxon>
        <taxon>Lampsilini</taxon>
        <taxon>Potamilus</taxon>
    </lineage>
</organism>
<dbReference type="GO" id="GO:0006950">
    <property type="term" value="P:response to stress"/>
    <property type="evidence" value="ECO:0007669"/>
    <property type="project" value="UniProtKB-ARBA"/>
</dbReference>
<keyword evidence="12" id="KW-1185">Reference proteome</keyword>
<dbReference type="GO" id="GO:0005737">
    <property type="term" value="C:cytoplasm"/>
    <property type="evidence" value="ECO:0007669"/>
    <property type="project" value="UniProtKB-SubCell"/>
</dbReference>
<keyword evidence="3" id="KW-0723">Serine/threonine-protein kinase</keyword>
<accession>A0AAE0VYQ8</accession>
<reference evidence="11" key="3">
    <citation type="submission" date="2023-05" db="EMBL/GenBank/DDBJ databases">
        <authorList>
            <person name="Smith C.H."/>
        </authorList>
    </citation>
    <scope>NUCLEOTIDE SEQUENCE</scope>
    <source>
        <strain evidence="11">CHS0354</strain>
        <tissue evidence="11">Mantle</tissue>
    </source>
</reference>
<evidence type="ECO:0000256" key="3">
    <source>
        <dbReference type="ARBA" id="ARBA00022527"/>
    </source>
</evidence>
<evidence type="ECO:0000256" key="9">
    <source>
        <dbReference type="SAM" id="MobiDB-lite"/>
    </source>
</evidence>
<proteinExistence type="predicted"/>
<evidence type="ECO:0000256" key="8">
    <source>
        <dbReference type="PROSITE-ProRule" id="PRU10141"/>
    </source>
</evidence>
<evidence type="ECO:0000256" key="1">
    <source>
        <dbReference type="ARBA" id="ARBA00004496"/>
    </source>
</evidence>
<dbReference type="EMBL" id="JAEAOA010000613">
    <property type="protein sequence ID" value="KAK3595603.1"/>
    <property type="molecule type" value="Genomic_DNA"/>
</dbReference>
<dbReference type="PROSITE" id="PS50011">
    <property type="entry name" value="PROTEIN_KINASE_DOM"/>
    <property type="match status" value="1"/>
</dbReference>
<dbReference type="PANTHER" id="PTHR22969:SF15">
    <property type="entry name" value="FI05319P"/>
    <property type="match status" value="1"/>
</dbReference>
<dbReference type="Gene3D" id="1.20.1270.420">
    <property type="match status" value="1"/>
</dbReference>
<keyword evidence="5 8" id="KW-0547">Nucleotide-binding</keyword>
<evidence type="ECO:0000256" key="7">
    <source>
        <dbReference type="ARBA" id="ARBA00022840"/>
    </source>
</evidence>
<evidence type="ECO:0000313" key="11">
    <source>
        <dbReference type="EMBL" id="KAK3595603.1"/>
    </source>
</evidence>
<protein>
    <recommendedName>
        <fullName evidence="10">Protein kinase domain-containing protein</fullName>
    </recommendedName>
</protein>
<comment type="caution">
    <text evidence="11">The sequence shown here is derived from an EMBL/GenBank/DDBJ whole genome shotgun (WGS) entry which is preliminary data.</text>
</comment>
<feature type="binding site" evidence="8">
    <location>
        <position position="49"/>
    </location>
    <ligand>
        <name>ATP</name>
        <dbReference type="ChEBI" id="CHEBI:30616"/>
    </ligand>
</feature>
<dbReference type="FunFam" id="3.30.200.20:FF:000106">
    <property type="entry name" value="serine/threonine-protein kinase TBK1 isoform X1"/>
    <property type="match status" value="1"/>
</dbReference>
<dbReference type="FunFam" id="1.10.510.10:FF:000100">
    <property type="entry name" value="inhibitor of nuclear factor kappa-B kinase subunit epsilon"/>
    <property type="match status" value="1"/>
</dbReference>
<feature type="region of interest" description="Disordered" evidence="9">
    <location>
        <begin position="694"/>
        <end position="717"/>
    </location>
</feature>
<evidence type="ECO:0000313" key="12">
    <source>
        <dbReference type="Proteomes" id="UP001195483"/>
    </source>
</evidence>
<sequence length="798" mass="90328">MQSNGKEKSGPLSRSENYVWNNADCIGKGATADVYMGRHKVTGEVCAIKLFNPRESRTLAISRKREIELLKNLDHRNVIKFVASEFELSTGNEVLVMPYCQGGSLHTVLEQPQYGFGFPEEEFLIFLGDIEGGIEYLRSTGIIHRDIKPGNIMRFIDDNGRSVYKLTDFGAAKQLEHDEEQFQSIYGTEEYLHPDMYQRAVLREPGQQYFDASVDLWSLGCTIYHVATGQLPFQVYGGRSNTAVMHKITSEKKSGVISAIQTEPDGNITWSTVLPNTCLLPESLKTLITPVLAGLMETNKSKAYTFEQFFDQVKSIVSRKRIEIFLPATCSYFVLYMNGNDKYSNIQEEVASQTGVMLENQLLLCRDKDLRTIVSTTDEISKYPKIILEGDICLFNVDTLVETMPYTLETVPFPQFSLACDLNEDVKLAKRSSSVAYYYEFLTEKVVRCQKRAKQSVFYLREYIRGLLNPINAWLSETKKLASESKRSLGVVETSLTLVGTMLSVFKLTPYKDSEKIAEFANKGDVANLKTGLAKEDKRIQEIDVYLQVLLERIKEQEENVTSVGCQDESYCVSTVRQYRQTIHGVLTTFGKHKRYGELHSHEVFIHKAEMHKLEESSLGLLSVFQGCLDNLKRVHGEVKKHSGLLLKHLARAKKVEVNMNCVIEFHRELDVRLGRLDATYKEAATTLSQVLERRSSETSLSKPDGNKFLVNEKPSTRDVEVTKSTVQYGATDITDEEQTSKSGPKCKEKIYCDLRKQLNETRLGTESVMKDLSENKKSLESIMLMLQKGIGNPNGIT</sequence>
<evidence type="ECO:0000256" key="4">
    <source>
        <dbReference type="ARBA" id="ARBA00022679"/>
    </source>
</evidence>
<evidence type="ECO:0000256" key="2">
    <source>
        <dbReference type="ARBA" id="ARBA00022490"/>
    </source>
</evidence>
<dbReference type="GO" id="GO:0010628">
    <property type="term" value="P:positive regulation of gene expression"/>
    <property type="evidence" value="ECO:0007669"/>
    <property type="project" value="UniProtKB-ARBA"/>
</dbReference>
<dbReference type="PANTHER" id="PTHR22969">
    <property type="entry name" value="IKB KINASE"/>
    <property type="match status" value="1"/>
</dbReference>
<keyword evidence="4" id="KW-0808">Transferase</keyword>
<keyword evidence="6" id="KW-0418">Kinase</keyword>